<accession>A0A2Z2NY75</accession>
<feature type="domain" description="Solute-binding protein family 5" evidence="2">
    <location>
        <begin position="120"/>
        <end position="523"/>
    </location>
</feature>
<keyword evidence="4" id="KW-1185">Reference proteome</keyword>
<dbReference type="SUPFAM" id="SSF53850">
    <property type="entry name" value="Periplasmic binding protein-like II"/>
    <property type="match status" value="1"/>
</dbReference>
<evidence type="ECO:0000313" key="4">
    <source>
        <dbReference type="Proteomes" id="UP000250079"/>
    </source>
</evidence>
<dbReference type="OrthoDB" id="9801912at2"/>
<evidence type="ECO:0000313" key="3">
    <source>
        <dbReference type="EMBL" id="ASJ76402.1"/>
    </source>
</evidence>
<reference evidence="3 4" key="1">
    <citation type="submission" date="2016-12" db="EMBL/GenBank/DDBJ databases">
        <authorList>
            <person name="Song W.-J."/>
            <person name="Kurnit D.M."/>
        </authorList>
    </citation>
    <scope>NUCLEOTIDE SEQUENCE [LARGE SCALE GENOMIC DNA]</scope>
    <source>
        <strain evidence="3 4">IMCC3135</strain>
    </source>
</reference>
<dbReference type="Proteomes" id="UP000250079">
    <property type="component" value="Chromosome"/>
</dbReference>
<gene>
    <name evidence="3" type="primary">nikA_2</name>
    <name evidence="3" type="ORF">IMCC3135_31775</name>
</gene>
<proteinExistence type="predicted"/>
<dbReference type="CDD" id="cd08497">
    <property type="entry name" value="MbnE-like"/>
    <property type="match status" value="1"/>
</dbReference>
<dbReference type="InterPro" id="IPR000914">
    <property type="entry name" value="SBP_5_dom"/>
</dbReference>
<dbReference type="EMBL" id="CP018632">
    <property type="protein sequence ID" value="ASJ76402.1"/>
    <property type="molecule type" value="Genomic_DNA"/>
</dbReference>
<evidence type="ECO:0000256" key="1">
    <source>
        <dbReference type="ARBA" id="ARBA00022729"/>
    </source>
</evidence>
<dbReference type="PIRSF" id="PIRSF002741">
    <property type="entry name" value="MppA"/>
    <property type="match status" value="1"/>
</dbReference>
<dbReference type="InterPro" id="IPR030678">
    <property type="entry name" value="Peptide/Ni-bd"/>
</dbReference>
<dbReference type="Gene3D" id="3.40.190.10">
    <property type="entry name" value="Periplasmic binding protein-like II"/>
    <property type="match status" value="1"/>
</dbReference>
<dbReference type="GO" id="GO:0043190">
    <property type="term" value="C:ATP-binding cassette (ABC) transporter complex"/>
    <property type="evidence" value="ECO:0007669"/>
    <property type="project" value="InterPro"/>
</dbReference>
<dbReference type="GO" id="GO:0042884">
    <property type="term" value="P:microcin transport"/>
    <property type="evidence" value="ECO:0007669"/>
    <property type="project" value="TreeGrafter"/>
</dbReference>
<dbReference type="KEGG" id="gai:IMCC3135_31775"/>
<dbReference type="GO" id="GO:1904680">
    <property type="term" value="F:peptide transmembrane transporter activity"/>
    <property type="evidence" value="ECO:0007669"/>
    <property type="project" value="TreeGrafter"/>
</dbReference>
<evidence type="ECO:0000259" key="2">
    <source>
        <dbReference type="Pfam" id="PF00496"/>
    </source>
</evidence>
<dbReference type="PANTHER" id="PTHR30290:SF64">
    <property type="entry name" value="ABC TRANSPORTER PERIPLASMIC BINDING PROTEIN"/>
    <property type="match status" value="1"/>
</dbReference>
<dbReference type="Gene3D" id="3.10.105.10">
    <property type="entry name" value="Dipeptide-binding Protein, Domain 3"/>
    <property type="match status" value="1"/>
</dbReference>
<dbReference type="Pfam" id="PF00496">
    <property type="entry name" value="SBP_bac_5"/>
    <property type="match status" value="1"/>
</dbReference>
<dbReference type="RefSeq" id="WP_088921175.1">
    <property type="nucleotide sequence ID" value="NZ_CP018632.1"/>
</dbReference>
<dbReference type="AlphaFoldDB" id="A0A2Z2NY75"/>
<organism evidence="3 4">
    <name type="scientific">Granulosicoccus antarcticus IMCC3135</name>
    <dbReference type="NCBI Taxonomy" id="1192854"/>
    <lineage>
        <taxon>Bacteria</taxon>
        <taxon>Pseudomonadati</taxon>
        <taxon>Pseudomonadota</taxon>
        <taxon>Gammaproteobacteria</taxon>
        <taxon>Chromatiales</taxon>
        <taxon>Granulosicoccaceae</taxon>
        <taxon>Granulosicoccus</taxon>
    </lineage>
</organism>
<sequence length="626" mass="70205">MTIYSHSFPRLTASLVLGAALLGSTLLGSPRLLHATVSEQGVTTSWSMAEFGEPLYDENLTHWPYVNPDAPTGGTVVLGDFGSFDSLNSYILKGEWPRSISLASDTLMVGSGDELAAAYGLLASTVEYPADKSWIIFNLRPEARFDDGNPITAADIEFSFKTIREHGRPFLKSFYSEVESVEVLGDHQIKFSFNTTGSMKPLMKVAGLSPLSVEYWKDKDISKTYLTPGPSSSGYFIADVDAGHSITYKRVENYWGKDLPVNKGLNTFDSLRYDYYRDLEVMLEAFKAGEIDFRAENSSKRWATAYQTEEVEKGEIVLDTPPDNAPGAIQAFFFNLRRAPFDDHRVRQAINLLYDFETIKRTILYNQYERINSYFPNSEYGAAGAPSPDEVAVLEPFREQLDPAVLTQEFLSPVTDGSGRNRREMRQALALFNEAGWKLSGGKLMKNGQPLKLELLLVQADGQRVAAPWIQNMQKAGIQTSIRLVDSAQYQVRVDDFDFDMISARLNFFPPPGPELRSYYGSAAADERGSANMAGIKNPVVDELIEQIIAADSLEKLQLTTRALDRVLLWNHYVIPQFFNAEHRIAYWNRFGKPDVLPKYISFGGSGFPTGWWLDTELDSKLDLDR</sequence>
<name>A0A2Z2NY75_9GAMM</name>
<dbReference type="GO" id="GO:0030288">
    <property type="term" value="C:outer membrane-bounded periplasmic space"/>
    <property type="evidence" value="ECO:0007669"/>
    <property type="project" value="TreeGrafter"/>
</dbReference>
<protein>
    <submittedName>
        <fullName evidence="3">Nickel-binding periplasmic protein</fullName>
    </submittedName>
</protein>
<dbReference type="InterPro" id="IPR039424">
    <property type="entry name" value="SBP_5"/>
</dbReference>
<keyword evidence="1" id="KW-0732">Signal</keyword>
<dbReference type="GO" id="GO:0015833">
    <property type="term" value="P:peptide transport"/>
    <property type="evidence" value="ECO:0007669"/>
    <property type="project" value="TreeGrafter"/>
</dbReference>
<dbReference type="PANTHER" id="PTHR30290">
    <property type="entry name" value="PERIPLASMIC BINDING COMPONENT OF ABC TRANSPORTER"/>
    <property type="match status" value="1"/>
</dbReference>